<keyword evidence="1" id="KW-0812">Transmembrane</keyword>
<dbReference type="InterPro" id="IPR036168">
    <property type="entry name" value="AP2_Mu_C_sf"/>
</dbReference>
<keyword evidence="1" id="KW-1133">Transmembrane helix</keyword>
<dbReference type="InterPro" id="IPR050431">
    <property type="entry name" value="Adaptor_comp_med_subunit"/>
</dbReference>
<reference evidence="3 4" key="1">
    <citation type="submission" date="2019-09" db="EMBL/GenBank/DDBJ databases">
        <authorList>
            <person name="Ou C."/>
        </authorList>
    </citation>
    <scope>NUCLEOTIDE SEQUENCE [LARGE SCALE GENOMIC DNA]</scope>
    <source>
        <strain evidence="3">S2</strain>
        <tissue evidence="3">Leaf</tissue>
    </source>
</reference>
<dbReference type="EMBL" id="SMOL01000148">
    <property type="protein sequence ID" value="KAB2628152.1"/>
    <property type="molecule type" value="Genomic_DNA"/>
</dbReference>
<sequence length="393" mass="43819">MDDESQHLPPDFALLTLARRPTDIFNRRDPSFFLAGRGFNDRGGVPKGSAEVFFRKVKVWKDDGDGDGDAPPVFSEFVSLSCFGILRRISGVVKDYLGSLAKNRCKKISVFKVLHFVTYVCVILLTCCILWESYVFNEPVVVDPVQLLPPGSVGIFTAKRMPVTTIAKSVVANERGGRKREEIFVDVIEKMSVTFSSSVRIYTSEIDGTIQLKSYLTDYILGTGVVILDDCNFHESLHLDSFDDDRTLTLVPPDGEFPVINYRFTQEFKPSFRINAFIEETGLPKADFPSSIIADKILVQIPLPAYTANAYLRVRAKLILDFWVSFELEPGELETQLMGLLQCLTLLIVGLQAKLTFSQESLGNITKEAGPLSMTFTIPMVSAALNFQILGNL</sequence>
<reference evidence="3 4" key="3">
    <citation type="submission" date="2019-11" db="EMBL/GenBank/DDBJ databases">
        <title>A de novo genome assembly of a pear dwarfing rootstock.</title>
        <authorList>
            <person name="Wang F."/>
            <person name="Wang J."/>
            <person name="Li S."/>
            <person name="Zhang Y."/>
            <person name="Fang M."/>
            <person name="Ma L."/>
            <person name="Zhao Y."/>
            <person name="Jiang S."/>
        </authorList>
    </citation>
    <scope>NUCLEOTIDE SEQUENCE [LARGE SCALE GENOMIC DNA]</scope>
    <source>
        <strain evidence="3">S2</strain>
        <tissue evidence="3">Leaf</tissue>
    </source>
</reference>
<dbReference type="Gene3D" id="2.60.40.1170">
    <property type="entry name" value="Mu homology domain, subdomain B"/>
    <property type="match status" value="2"/>
</dbReference>
<dbReference type="PANTHER" id="PTHR10529">
    <property type="entry name" value="AP COMPLEX SUBUNIT MU"/>
    <property type="match status" value="1"/>
</dbReference>
<dbReference type="Proteomes" id="UP000327157">
    <property type="component" value="Chromosome 8"/>
</dbReference>
<dbReference type="PROSITE" id="PS51072">
    <property type="entry name" value="MHD"/>
    <property type="match status" value="1"/>
</dbReference>
<dbReference type="InterPro" id="IPR028565">
    <property type="entry name" value="MHD"/>
</dbReference>
<comment type="caution">
    <text evidence="3">The sequence shown here is derived from an EMBL/GenBank/DDBJ whole genome shotgun (WGS) entry which is preliminary data.</text>
</comment>
<evidence type="ECO:0000259" key="2">
    <source>
        <dbReference type="PROSITE" id="PS51072"/>
    </source>
</evidence>
<keyword evidence="4" id="KW-1185">Reference proteome</keyword>
<dbReference type="SUPFAM" id="SSF49447">
    <property type="entry name" value="Second domain of Mu2 adaptin subunit (ap50) of ap2 adaptor"/>
    <property type="match status" value="1"/>
</dbReference>
<reference evidence="4" key="2">
    <citation type="submission" date="2019-10" db="EMBL/GenBank/DDBJ databases">
        <title>A de novo genome assembly of a pear dwarfing rootstock.</title>
        <authorList>
            <person name="Wang F."/>
            <person name="Wang J."/>
            <person name="Li S."/>
            <person name="Zhang Y."/>
            <person name="Fang M."/>
            <person name="Ma L."/>
            <person name="Zhao Y."/>
            <person name="Jiang S."/>
        </authorList>
    </citation>
    <scope>NUCLEOTIDE SEQUENCE [LARGE SCALE GENOMIC DNA]</scope>
</reference>
<evidence type="ECO:0000256" key="1">
    <source>
        <dbReference type="SAM" id="Phobius"/>
    </source>
</evidence>
<feature type="transmembrane region" description="Helical" evidence="1">
    <location>
        <begin position="113"/>
        <end position="136"/>
    </location>
</feature>
<feature type="domain" description="MHD" evidence="2">
    <location>
        <begin position="180"/>
        <end position="393"/>
    </location>
</feature>
<protein>
    <submittedName>
        <fullName evidence="3">AP-4 complex subunit mu-like</fullName>
    </submittedName>
</protein>
<organism evidence="3 4">
    <name type="scientific">Pyrus ussuriensis x Pyrus communis</name>
    <dbReference type="NCBI Taxonomy" id="2448454"/>
    <lineage>
        <taxon>Eukaryota</taxon>
        <taxon>Viridiplantae</taxon>
        <taxon>Streptophyta</taxon>
        <taxon>Embryophyta</taxon>
        <taxon>Tracheophyta</taxon>
        <taxon>Spermatophyta</taxon>
        <taxon>Magnoliopsida</taxon>
        <taxon>eudicotyledons</taxon>
        <taxon>Gunneridae</taxon>
        <taxon>Pentapetalae</taxon>
        <taxon>rosids</taxon>
        <taxon>fabids</taxon>
        <taxon>Rosales</taxon>
        <taxon>Rosaceae</taxon>
        <taxon>Amygdaloideae</taxon>
        <taxon>Maleae</taxon>
        <taxon>Pyrus</taxon>
    </lineage>
</organism>
<proteinExistence type="predicted"/>
<dbReference type="OrthoDB" id="10259133at2759"/>
<keyword evidence="1" id="KW-0472">Membrane</keyword>
<accession>A0A5N5HPS5</accession>
<evidence type="ECO:0000313" key="3">
    <source>
        <dbReference type="EMBL" id="KAB2628152.1"/>
    </source>
</evidence>
<gene>
    <name evidence="3" type="ORF">D8674_032947</name>
</gene>
<dbReference type="AlphaFoldDB" id="A0A5N5HPS5"/>
<name>A0A5N5HPS5_9ROSA</name>
<evidence type="ECO:0000313" key="4">
    <source>
        <dbReference type="Proteomes" id="UP000327157"/>
    </source>
</evidence>
<dbReference type="Pfam" id="PF00928">
    <property type="entry name" value="Adap_comp_sub"/>
    <property type="match status" value="1"/>
</dbReference>